<evidence type="ECO:0000313" key="3">
    <source>
        <dbReference type="Proteomes" id="UP001174936"/>
    </source>
</evidence>
<reference evidence="2" key="1">
    <citation type="submission" date="2023-06" db="EMBL/GenBank/DDBJ databases">
        <title>Genome-scale phylogeny and comparative genomics of the fungal order Sordariales.</title>
        <authorList>
            <consortium name="Lawrence Berkeley National Laboratory"/>
            <person name="Hensen N."/>
            <person name="Bonometti L."/>
            <person name="Westerberg I."/>
            <person name="Brannstrom I.O."/>
            <person name="Guillou S."/>
            <person name="Cros-Aarteil S."/>
            <person name="Calhoun S."/>
            <person name="Haridas S."/>
            <person name="Kuo A."/>
            <person name="Mondo S."/>
            <person name="Pangilinan J."/>
            <person name="Riley R."/>
            <person name="Labutti K."/>
            <person name="Andreopoulos B."/>
            <person name="Lipzen A."/>
            <person name="Chen C."/>
            <person name="Yanf M."/>
            <person name="Daum C."/>
            <person name="Ng V."/>
            <person name="Clum A."/>
            <person name="Steindorff A."/>
            <person name="Ohm R."/>
            <person name="Martin F."/>
            <person name="Silar P."/>
            <person name="Natvig D."/>
            <person name="Lalanne C."/>
            <person name="Gautier V."/>
            <person name="Ament-Velasquez S.L."/>
            <person name="Kruys A."/>
            <person name="Hutchinson M.I."/>
            <person name="Powell A.J."/>
            <person name="Barry K."/>
            <person name="Miller A.N."/>
            <person name="Grigoriev I.V."/>
            <person name="Debuchy R."/>
            <person name="Gladieux P."/>
            <person name="Thoren M.H."/>
            <person name="Johannesson H."/>
        </authorList>
    </citation>
    <scope>NUCLEOTIDE SEQUENCE</scope>
    <source>
        <strain evidence="2">SMH2532-1</strain>
    </source>
</reference>
<feature type="region of interest" description="Disordered" evidence="1">
    <location>
        <begin position="43"/>
        <end position="78"/>
    </location>
</feature>
<gene>
    <name evidence="2" type="ORF">B0T16DRAFT_332337</name>
</gene>
<organism evidence="2 3">
    <name type="scientific">Cercophora newfieldiana</name>
    <dbReference type="NCBI Taxonomy" id="92897"/>
    <lineage>
        <taxon>Eukaryota</taxon>
        <taxon>Fungi</taxon>
        <taxon>Dikarya</taxon>
        <taxon>Ascomycota</taxon>
        <taxon>Pezizomycotina</taxon>
        <taxon>Sordariomycetes</taxon>
        <taxon>Sordariomycetidae</taxon>
        <taxon>Sordariales</taxon>
        <taxon>Lasiosphaeriaceae</taxon>
        <taxon>Cercophora</taxon>
    </lineage>
</organism>
<dbReference type="Proteomes" id="UP001174936">
    <property type="component" value="Unassembled WGS sequence"/>
</dbReference>
<name>A0AA40CN65_9PEZI</name>
<feature type="compositionally biased region" description="Polar residues" evidence="1">
    <location>
        <begin position="66"/>
        <end position="78"/>
    </location>
</feature>
<dbReference type="AlphaFoldDB" id="A0AA40CN65"/>
<feature type="region of interest" description="Disordered" evidence="1">
    <location>
        <begin position="1"/>
        <end position="20"/>
    </location>
</feature>
<dbReference type="Pfam" id="PF13917">
    <property type="entry name" value="zf-CCHC_3"/>
    <property type="match status" value="1"/>
</dbReference>
<accession>A0AA40CN65</accession>
<feature type="compositionally biased region" description="Polar residues" evidence="1">
    <location>
        <begin position="11"/>
        <end position="20"/>
    </location>
</feature>
<evidence type="ECO:0000313" key="2">
    <source>
        <dbReference type="EMBL" id="KAK0643129.1"/>
    </source>
</evidence>
<keyword evidence="3" id="KW-1185">Reference proteome</keyword>
<dbReference type="EMBL" id="JAULSV010000005">
    <property type="protein sequence ID" value="KAK0643129.1"/>
    <property type="molecule type" value="Genomic_DNA"/>
</dbReference>
<protein>
    <submittedName>
        <fullName evidence="2">Uncharacterized protein</fullName>
    </submittedName>
</protein>
<comment type="caution">
    <text evidence="2">The sequence shown here is derived from an EMBL/GenBank/DDBJ whole genome shotgun (WGS) entry which is preliminary data.</text>
</comment>
<proteinExistence type="predicted"/>
<evidence type="ECO:0000256" key="1">
    <source>
        <dbReference type="SAM" id="MobiDB-lite"/>
    </source>
</evidence>
<sequence>MFSGRGRGGPSKSTPASVQCQKCLKRDKFRPLRHYSFECKAAPQERPYVPRPSRTQQLFNPKLQPKLTNATPDTLQKK</sequence>